<dbReference type="PANTHER" id="PTHR11937">
    <property type="entry name" value="ACTIN"/>
    <property type="match status" value="1"/>
</dbReference>
<protein>
    <submittedName>
        <fullName evidence="3">Actin-like ATPase domain-containing protein</fullName>
    </submittedName>
</protein>
<dbReference type="Gene3D" id="3.30.420.40">
    <property type="match status" value="3"/>
</dbReference>
<sequence length="678" mass="74580">MVESDVDDEEEDGEEEAAEASTSSNTIVIYPGSHYLRIGLSSDLAPIEVPHVLARRDGLKVAKEQQSTDGGEEAAADSGNNAALIAGTDALRADLKSILRNMKLRPVANGRQQTANYNASVKPEKLAEHQDVFAVDWTQSKSVKENVILGEKAERLDCFSSGKQQEDEKTWKLFYPFKGGHLNYEEYAKHYGTYACHAAMMNDVITVWSHAISAPKDVEKETASQVIDQGLGIPSSDWQYYKVVLVLPDLFLPAEVESLVNMLIQDMGFAAVLVQQESVCATFGAGLSSGCVIHVGSEQTQICCVDEGLVIPDSRIMLDYGGDHISTYFMHLLQRANFPYQECDLSKRLADRWLADELKERLSTMDPTQLGLVINDFHVRLPDKQTQKFSLRTYDEIIVGPMCLFNPRVITFPTSRRKLLPTSPTSLVSDDENAETESGCLPTTVAMTNCVRHLLPAPPPTAVAVPAIEGSKQTTPVPPASSKPEEPSKMAENQDGEASAAPSARTSPVPATNGGASEAKSVKPINASDAMDVDKGEKPTIDIPYEASKVALDWAVWNSILASVVSCSTQSAIDERMKRMVTNMFCVGGTALMPGLGMAIEARIQNYLSQWFTQQNKDSSTIPNVTVVPPPRDMDPRIVTWKGMAVLARLDSTQDMWVTRNEWRMFQMRALREKAYFM</sequence>
<reference evidence="3 4" key="1">
    <citation type="journal article" date="2018" name="Mol. Biol. Evol.">
        <title>Broad Genomic Sampling Reveals a Smut Pathogenic Ancestry of the Fungal Clade Ustilaginomycotina.</title>
        <authorList>
            <person name="Kijpornyongpan T."/>
            <person name="Mondo S.J."/>
            <person name="Barry K."/>
            <person name="Sandor L."/>
            <person name="Lee J."/>
            <person name="Lipzen A."/>
            <person name="Pangilinan J."/>
            <person name="LaButti K."/>
            <person name="Hainaut M."/>
            <person name="Henrissat B."/>
            <person name="Grigoriev I.V."/>
            <person name="Spatafora J.W."/>
            <person name="Aime M.C."/>
        </authorList>
    </citation>
    <scope>NUCLEOTIDE SEQUENCE [LARGE SCALE GENOMIC DNA]</scope>
    <source>
        <strain evidence="3 4">MCA 3882</strain>
    </source>
</reference>
<feature type="non-terminal residue" evidence="3">
    <location>
        <position position="678"/>
    </location>
</feature>
<name>A0A316VF74_9BASI</name>
<feature type="region of interest" description="Disordered" evidence="2">
    <location>
        <begin position="471"/>
        <end position="534"/>
    </location>
</feature>
<dbReference type="SMART" id="SM00268">
    <property type="entry name" value="ACTIN"/>
    <property type="match status" value="1"/>
</dbReference>
<dbReference type="Pfam" id="PF00022">
    <property type="entry name" value="Actin"/>
    <property type="match status" value="2"/>
</dbReference>
<dbReference type="InterPro" id="IPR043129">
    <property type="entry name" value="ATPase_NBD"/>
</dbReference>
<dbReference type="GeneID" id="37020714"/>
<comment type="similarity">
    <text evidence="1">Belongs to the actin family.</text>
</comment>
<keyword evidence="4" id="KW-1185">Reference proteome</keyword>
<dbReference type="SUPFAM" id="SSF53067">
    <property type="entry name" value="Actin-like ATPase domain"/>
    <property type="match status" value="2"/>
</dbReference>
<feature type="region of interest" description="Disordered" evidence="2">
    <location>
        <begin position="1"/>
        <end position="24"/>
    </location>
</feature>
<dbReference type="FunCoup" id="A0A316VF74">
    <property type="interactions" value="544"/>
</dbReference>
<evidence type="ECO:0000256" key="1">
    <source>
        <dbReference type="RuleBase" id="RU000487"/>
    </source>
</evidence>
<dbReference type="InParanoid" id="A0A316VF74"/>
<gene>
    <name evidence="3" type="ORF">FA14DRAFT_161007</name>
</gene>
<evidence type="ECO:0000313" key="3">
    <source>
        <dbReference type="EMBL" id="PWN36166.1"/>
    </source>
</evidence>
<accession>A0A316VF74</accession>
<evidence type="ECO:0000256" key="2">
    <source>
        <dbReference type="SAM" id="MobiDB-lite"/>
    </source>
</evidence>
<dbReference type="STRING" id="1280837.A0A316VF74"/>
<dbReference type="AlphaFoldDB" id="A0A316VF74"/>
<dbReference type="Proteomes" id="UP000245771">
    <property type="component" value="Unassembled WGS sequence"/>
</dbReference>
<dbReference type="Gene3D" id="3.90.640.10">
    <property type="entry name" value="Actin, Chain A, domain 4"/>
    <property type="match status" value="1"/>
</dbReference>
<dbReference type="CDD" id="cd10206">
    <property type="entry name" value="ASKHA_NBD_Arp8-like"/>
    <property type="match status" value="1"/>
</dbReference>
<proteinExistence type="inferred from homology"/>
<dbReference type="OrthoDB" id="5572108at2759"/>
<dbReference type="RefSeq" id="XP_025356468.1">
    <property type="nucleotide sequence ID" value="XM_025498933.1"/>
</dbReference>
<feature type="compositionally biased region" description="Acidic residues" evidence="2">
    <location>
        <begin position="1"/>
        <end position="18"/>
    </location>
</feature>
<dbReference type="EMBL" id="KZ819603">
    <property type="protein sequence ID" value="PWN36166.1"/>
    <property type="molecule type" value="Genomic_DNA"/>
</dbReference>
<organism evidence="3 4">
    <name type="scientific">Meira miltonrushii</name>
    <dbReference type="NCBI Taxonomy" id="1280837"/>
    <lineage>
        <taxon>Eukaryota</taxon>
        <taxon>Fungi</taxon>
        <taxon>Dikarya</taxon>
        <taxon>Basidiomycota</taxon>
        <taxon>Ustilaginomycotina</taxon>
        <taxon>Exobasidiomycetes</taxon>
        <taxon>Exobasidiales</taxon>
        <taxon>Brachybasidiaceae</taxon>
        <taxon>Meira</taxon>
    </lineage>
</organism>
<dbReference type="InterPro" id="IPR004000">
    <property type="entry name" value="Actin"/>
</dbReference>
<evidence type="ECO:0000313" key="4">
    <source>
        <dbReference type="Proteomes" id="UP000245771"/>
    </source>
</evidence>